<dbReference type="EnsemblPlants" id="KEH39250">
    <property type="protein sequence ID" value="KEH39250"/>
    <property type="gene ID" value="MTR_2g091120"/>
</dbReference>
<protein>
    <submittedName>
        <fullName evidence="2 3">Uncharacterized protein</fullName>
    </submittedName>
</protein>
<keyword evidence="4" id="KW-1185">Reference proteome</keyword>
<evidence type="ECO:0000313" key="3">
    <source>
        <dbReference type="EnsemblPlants" id="KEH39250"/>
    </source>
</evidence>
<gene>
    <name evidence="2" type="ordered locus">MTR_2g091120</name>
</gene>
<dbReference type="AlphaFoldDB" id="A0A072VM78"/>
<name>A0A072VM78_MEDTR</name>
<sequence length="87" mass="10207">MSIESNKENISPVYTNKKKKKKKNSTERKMKRSPLADITHLFDNSSTLTTTREEHYLKASFAKSEQKFRNIYDSKRLSPQGPDPRHH</sequence>
<dbReference type="HOGENOM" id="CLU_190211_0_0_1"/>
<reference evidence="2 4" key="2">
    <citation type="journal article" date="2014" name="BMC Genomics">
        <title>An improved genome release (version Mt4.0) for the model legume Medicago truncatula.</title>
        <authorList>
            <person name="Tang H."/>
            <person name="Krishnakumar V."/>
            <person name="Bidwell S."/>
            <person name="Rosen B."/>
            <person name="Chan A."/>
            <person name="Zhou S."/>
            <person name="Gentzbittel L."/>
            <person name="Childs K.L."/>
            <person name="Yandell M."/>
            <person name="Gundlach H."/>
            <person name="Mayer K.F."/>
            <person name="Schwartz D.C."/>
            <person name="Town C.D."/>
        </authorList>
    </citation>
    <scope>GENOME REANNOTATION</scope>
    <source>
        <strain evidence="2">A17</strain>
        <strain evidence="3 4">cv. Jemalong A17</strain>
    </source>
</reference>
<evidence type="ECO:0000313" key="2">
    <source>
        <dbReference type="EMBL" id="KEH39250.1"/>
    </source>
</evidence>
<dbReference type="EMBL" id="CM001218">
    <property type="protein sequence ID" value="KEH39250.1"/>
    <property type="molecule type" value="Genomic_DNA"/>
</dbReference>
<evidence type="ECO:0000256" key="1">
    <source>
        <dbReference type="SAM" id="MobiDB-lite"/>
    </source>
</evidence>
<evidence type="ECO:0000313" key="4">
    <source>
        <dbReference type="Proteomes" id="UP000002051"/>
    </source>
</evidence>
<organism evidence="2 4">
    <name type="scientific">Medicago truncatula</name>
    <name type="common">Barrel medic</name>
    <name type="synonym">Medicago tribuloides</name>
    <dbReference type="NCBI Taxonomy" id="3880"/>
    <lineage>
        <taxon>Eukaryota</taxon>
        <taxon>Viridiplantae</taxon>
        <taxon>Streptophyta</taxon>
        <taxon>Embryophyta</taxon>
        <taxon>Tracheophyta</taxon>
        <taxon>Spermatophyta</taxon>
        <taxon>Magnoliopsida</taxon>
        <taxon>eudicotyledons</taxon>
        <taxon>Gunneridae</taxon>
        <taxon>Pentapetalae</taxon>
        <taxon>rosids</taxon>
        <taxon>fabids</taxon>
        <taxon>Fabales</taxon>
        <taxon>Fabaceae</taxon>
        <taxon>Papilionoideae</taxon>
        <taxon>50 kb inversion clade</taxon>
        <taxon>NPAAA clade</taxon>
        <taxon>Hologalegina</taxon>
        <taxon>IRL clade</taxon>
        <taxon>Trifolieae</taxon>
        <taxon>Medicago</taxon>
    </lineage>
</organism>
<feature type="region of interest" description="Disordered" evidence="1">
    <location>
        <begin position="1"/>
        <end position="38"/>
    </location>
</feature>
<dbReference type="Proteomes" id="UP000002051">
    <property type="component" value="Chromosome 2"/>
</dbReference>
<accession>A0A072VM78</accession>
<reference evidence="2 4" key="1">
    <citation type="journal article" date="2011" name="Nature">
        <title>The Medicago genome provides insight into the evolution of rhizobial symbioses.</title>
        <authorList>
            <person name="Young N.D."/>
            <person name="Debelle F."/>
            <person name="Oldroyd G.E."/>
            <person name="Geurts R."/>
            <person name="Cannon S.B."/>
            <person name="Udvardi M.K."/>
            <person name="Benedito V.A."/>
            <person name="Mayer K.F."/>
            <person name="Gouzy J."/>
            <person name="Schoof H."/>
            <person name="Van de Peer Y."/>
            <person name="Proost S."/>
            <person name="Cook D.R."/>
            <person name="Meyers B.C."/>
            <person name="Spannagl M."/>
            <person name="Cheung F."/>
            <person name="De Mita S."/>
            <person name="Krishnakumar V."/>
            <person name="Gundlach H."/>
            <person name="Zhou S."/>
            <person name="Mudge J."/>
            <person name="Bharti A.K."/>
            <person name="Murray J.D."/>
            <person name="Naoumkina M.A."/>
            <person name="Rosen B."/>
            <person name="Silverstein K.A."/>
            <person name="Tang H."/>
            <person name="Rombauts S."/>
            <person name="Zhao P.X."/>
            <person name="Zhou P."/>
            <person name="Barbe V."/>
            <person name="Bardou P."/>
            <person name="Bechner M."/>
            <person name="Bellec A."/>
            <person name="Berger A."/>
            <person name="Berges H."/>
            <person name="Bidwell S."/>
            <person name="Bisseling T."/>
            <person name="Choisne N."/>
            <person name="Couloux A."/>
            <person name="Denny R."/>
            <person name="Deshpande S."/>
            <person name="Dai X."/>
            <person name="Doyle J.J."/>
            <person name="Dudez A.M."/>
            <person name="Farmer A.D."/>
            <person name="Fouteau S."/>
            <person name="Franken C."/>
            <person name="Gibelin C."/>
            <person name="Gish J."/>
            <person name="Goldstein S."/>
            <person name="Gonzalez A.J."/>
            <person name="Green P.J."/>
            <person name="Hallab A."/>
            <person name="Hartog M."/>
            <person name="Hua A."/>
            <person name="Humphray S.J."/>
            <person name="Jeong D.H."/>
            <person name="Jing Y."/>
            <person name="Jocker A."/>
            <person name="Kenton S.M."/>
            <person name="Kim D.J."/>
            <person name="Klee K."/>
            <person name="Lai H."/>
            <person name="Lang C."/>
            <person name="Lin S."/>
            <person name="Macmil S.L."/>
            <person name="Magdelenat G."/>
            <person name="Matthews L."/>
            <person name="McCorrison J."/>
            <person name="Monaghan E.L."/>
            <person name="Mun J.H."/>
            <person name="Najar F.Z."/>
            <person name="Nicholson C."/>
            <person name="Noirot C."/>
            <person name="O'Bleness M."/>
            <person name="Paule C.R."/>
            <person name="Poulain J."/>
            <person name="Prion F."/>
            <person name="Qin B."/>
            <person name="Qu C."/>
            <person name="Retzel E.F."/>
            <person name="Riddle C."/>
            <person name="Sallet E."/>
            <person name="Samain S."/>
            <person name="Samson N."/>
            <person name="Sanders I."/>
            <person name="Saurat O."/>
            <person name="Scarpelli C."/>
            <person name="Schiex T."/>
            <person name="Segurens B."/>
            <person name="Severin A.J."/>
            <person name="Sherrier D.J."/>
            <person name="Shi R."/>
            <person name="Sims S."/>
            <person name="Singer S.R."/>
            <person name="Sinharoy S."/>
            <person name="Sterck L."/>
            <person name="Viollet A."/>
            <person name="Wang B.B."/>
            <person name="Wang K."/>
            <person name="Wang M."/>
            <person name="Wang X."/>
            <person name="Warfsmann J."/>
            <person name="Weissenbach J."/>
            <person name="White D.D."/>
            <person name="White J.D."/>
            <person name="Wiley G.B."/>
            <person name="Wincker P."/>
            <person name="Xing Y."/>
            <person name="Yang L."/>
            <person name="Yao Z."/>
            <person name="Ying F."/>
            <person name="Zhai J."/>
            <person name="Zhou L."/>
            <person name="Zuber A."/>
            <person name="Denarie J."/>
            <person name="Dixon R.A."/>
            <person name="May G.D."/>
            <person name="Schwartz D.C."/>
            <person name="Rogers J."/>
            <person name="Quetier F."/>
            <person name="Town C.D."/>
            <person name="Roe B.A."/>
        </authorList>
    </citation>
    <scope>NUCLEOTIDE SEQUENCE [LARGE SCALE GENOMIC DNA]</scope>
    <source>
        <strain evidence="2">A17</strain>
        <strain evidence="3 4">cv. Jemalong A17</strain>
    </source>
</reference>
<proteinExistence type="predicted"/>
<dbReference type="GO" id="GO:0033612">
    <property type="term" value="F:receptor serine/threonine kinase binding"/>
    <property type="evidence" value="ECO:0000318"/>
    <property type="project" value="GO_Central"/>
</dbReference>
<reference evidence="3" key="3">
    <citation type="submission" date="2015-04" db="UniProtKB">
        <authorList>
            <consortium name="EnsemblPlants"/>
        </authorList>
    </citation>
    <scope>IDENTIFICATION</scope>
    <source>
        <strain evidence="3">cv. Jemalong A17</strain>
    </source>
</reference>